<comment type="caution">
    <text evidence="2">The sequence shown here is derived from an EMBL/GenBank/DDBJ whole genome shotgun (WGS) entry which is preliminary data.</text>
</comment>
<keyword evidence="1" id="KW-0472">Membrane</keyword>
<gene>
    <name evidence="2" type="ORF">GJU40_14540</name>
</gene>
<keyword evidence="1" id="KW-0812">Transmembrane</keyword>
<organism evidence="2 3">
    <name type="scientific">Metabacillus lacus</name>
    <dbReference type="NCBI Taxonomy" id="1983721"/>
    <lineage>
        <taxon>Bacteria</taxon>
        <taxon>Bacillati</taxon>
        <taxon>Bacillota</taxon>
        <taxon>Bacilli</taxon>
        <taxon>Bacillales</taxon>
        <taxon>Bacillaceae</taxon>
        <taxon>Metabacillus</taxon>
    </lineage>
</organism>
<dbReference type="Proteomes" id="UP000448867">
    <property type="component" value="Unassembled WGS sequence"/>
</dbReference>
<proteinExistence type="predicted"/>
<keyword evidence="1" id="KW-1133">Transmembrane helix</keyword>
<sequence length="52" mass="5682">MAGWWLATLVLVFFLFIAIFFIIAALKSAVNTEDAVTIDPLPGPSDGTKRNE</sequence>
<evidence type="ECO:0000256" key="1">
    <source>
        <dbReference type="SAM" id="Phobius"/>
    </source>
</evidence>
<protein>
    <submittedName>
        <fullName evidence="2">Uncharacterized protein</fullName>
    </submittedName>
</protein>
<dbReference type="RefSeq" id="WP_154308829.1">
    <property type="nucleotide sequence ID" value="NZ_WKKI01000033.1"/>
</dbReference>
<evidence type="ECO:0000313" key="2">
    <source>
        <dbReference type="EMBL" id="MRX73364.1"/>
    </source>
</evidence>
<feature type="transmembrane region" description="Helical" evidence="1">
    <location>
        <begin position="6"/>
        <end position="26"/>
    </location>
</feature>
<keyword evidence="3" id="KW-1185">Reference proteome</keyword>
<dbReference type="EMBL" id="WKKI01000033">
    <property type="protein sequence ID" value="MRX73364.1"/>
    <property type="molecule type" value="Genomic_DNA"/>
</dbReference>
<dbReference type="AlphaFoldDB" id="A0A7X2J165"/>
<accession>A0A7X2J165</accession>
<evidence type="ECO:0000313" key="3">
    <source>
        <dbReference type="Proteomes" id="UP000448867"/>
    </source>
</evidence>
<name>A0A7X2J165_9BACI</name>
<reference evidence="2 3" key="1">
    <citation type="submission" date="2019-11" db="EMBL/GenBank/DDBJ databases">
        <title>Bacillus lacus genome.</title>
        <authorList>
            <person name="Allen C.J."/>
            <person name="Newman J.D."/>
        </authorList>
    </citation>
    <scope>NUCLEOTIDE SEQUENCE [LARGE SCALE GENOMIC DNA]</scope>
    <source>
        <strain evidence="2 3">KCTC 33946</strain>
    </source>
</reference>